<keyword evidence="2" id="KW-1185">Reference proteome</keyword>
<dbReference type="EMBL" id="PVTF01000002">
    <property type="protein sequence ID" value="PRY45028.1"/>
    <property type="molecule type" value="Genomic_DNA"/>
</dbReference>
<evidence type="ECO:0008006" key="3">
    <source>
        <dbReference type="Google" id="ProtNLM"/>
    </source>
</evidence>
<organism evidence="1 2">
    <name type="scientific">Umezawaea tangerina</name>
    <dbReference type="NCBI Taxonomy" id="84725"/>
    <lineage>
        <taxon>Bacteria</taxon>
        <taxon>Bacillati</taxon>
        <taxon>Actinomycetota</taxon>
        <taxon>Actinomycetes</taxon>
        <taxon>Pseudonocardiales</taxon>
        <taxon>Pseudonocardiaceae</taxon>
        <taxon>Umezawaea</taxon>
    </lineage>
</organism>
<dbReference type="Proteomes" id="UP000239494">
    <property type="component" value="Unassembled WGS sequence"/>
</dbReference>
<protein>
    <recommendedName>
        <fullName evidence="3">NB-ARC domain-containing protein</fullName>
    </recommendedName>
</protein>
<evidence type="ECO:0000313" key="2">
    <source>
        <dbReference type="Proteomes" id="UP000239494"/>
    </source>
</evidence>
<reference evidence="1 2" key="1">
    <citation type="submission" date="2018-03" db="EMBL/GenBank/DDBJ databases">
        <title>Genomic Encyclopedia of Archaeal and Bacterial Type Strains, Phase II (KMG-II): from individual species to whole genera.</title>
        <authorList>
            <person name="Goeker M."/>
        </authorList>
    </citation>
    <scope>NUCLEOTIDE SEQUENCE [LARGE SCALE GENOMIC DNA]</scope>
    <source>
        <strain evidence="1 2">DSM 44720</strain>
    </source>
</reference>
<name>A0A2T0THE0_9PSEU</name>
<dbReference type="AlphaFoldDB" id="A0A2T0THE0"/>
<dbReference type="SUPFAM" id="SSF52540">
    <property type="entry name" value="P-loop containing nucleoside triphosphate hydrolases"/>
    <property type="match status" value="1"/>
</dbReference>
<gene>
    <name evidence="1" type="ORF">CLV43_102593</name>
</gene>
<comment type="caution">
    <text evidence="1">The sequence shown here is derived from an EMBL/GenBank/DDBJ whole genome shotgun (WGS) entry which is preliminary data.</text>
</comment>
<proteinExistence type="predicted"/>
<evidence type="ECO:0000313" key="1">
    <source>
        <dbReference type="EMBL" id="PRY45028.1"/>
    </source>
</evidence>
<sequence length="310" mass="33769">MAPGDHLPSSDQVDRQVATAVGHSVVQQAGRDIVNVAAPVADDRLGLISTEPPTGRTKQVHGRGDLLDVLERELANPSGHALVLHGGGGFGKTTLALEAARLAARDNTLVWWISASDAAQLNAGMSEVALALGARQGHLRARSLLRFLACFSQASIHYDLLDARAMRSIPAFDGLTPEELLELLHILADFGLVDSHHDKSLRSHALALHPLVRETNLHHLDATDDVEHYTWALLRVLEAALDGCDPLDHANKARWLATALHGRAPAALARRVPAARELLTRSTFLEYVTLLFVEYNQCWNYITVQRHVTG</sequence>
<dbReference type="InterPro" id="IPR027417">
    <property type="entry name" value="P-loop_NTPase"/>
</dbReference>
<accession>A0A2T0THE0</accession>
<dbReference type="Gene3D" id="3.40.50.300">
    <property type="entry name" value="P-loop containing nucleotide triphosphate hydrolases"/>
    <property type="match status" value="1"/>
</dbReference>
<dbReference type="RefSeq" id="WP_106186580.1">
    <property type="nucleotide sequence ID" value="NZ_PVTF01000002.1"/>
</dbReference>
<dbReference type="OrthoDB" id="580767at2"/>